<proteinExistence type="predicted"/>
<evidence type="ECO:0000313" key="1">
    <source>
        <dbReference type="EMBL" id="JAH63231.1"/>
    </source>
</evidence>
<sequence>MMLRHALPRASSLITKSRICFGIPK</sequence>
<accession>A0A0E9UBP3</accession>
<dbReference type="AlphaFoldDB" id="A0A0E9UBP3"/>
<organism evidence="1">
    <name type="scientific">Anguilla anguilla</name>
    <name type="common">European freshwater eel</name>
    <name type="synonym">Muraena anguilla</name>
    <dbReference type="NCBI Taxonomy" id="7936"/>
    <lineage>
        <taxon>Eukaryota</taxon>
        <taxon>Metazoa</taxon>
        <taxon>Chordata</taxon>
        <taxon>Craniata</taxon>
        <taxon>Vertebrata</taxon>
        <taxon>Euteleostomi</taxon>
        <taxon>Actinopterygii</taxon>
        <taxon>Neopterygii</taxon>
        <taxon>Teleostei</taxon>
        <taxon>Anguilliformes</taxon>
        <taxon>Anguillidae</taxon>
        <taxon>Anguilla</taxon>
    </lineage>
</organism>
<dbReference type="EMBL" id="GBXM01045346">
    <property type="protein sequence ID" value="JAH63231.1"/>
    <property type="molecule type" value="Transcribed_RNA"/>
</dbReference>
<protein>
    <submittedName>
        <fullName evidence="1">Uncharacterized protein</fullName>
    </submittedName>
</protein>
<reference evidence="1" key="2">
    <citation type="journal article" date="2015" name="Fish Shellfish Immunol.">
        <title>Early steps in the European eel (Anguilla anguilla)-Vibrio vulnificus interaction in the gills: Role of the RtxA13 toxin.</title>
        <authorList>
            <person name="Callol A."/>
            <person name="Pajuelo D."/>
            <person name="Ebbesson L."/>
            <person name="Teles M."/>
            <person name="MacKenzie S."/>
            <person name="Amaro C."/>
        </authorList>
    </citation>
    <scope>NUCLEOTIDE SEQUENCE</scope>
</reference>
<reference evidence="1" key="1">
    <citation type="submission" date="2014-11" db="EMBL/GenBank/DDBJ databases">
        <authorList>
            <person name="Amaro Gonzalez C."/>
        </authorList>
    </citation>
    <scope>NUCLEOTIDE SEQUENCE</scope>
</reference>
<name>A0A0E9UBP3_ANGAN</name>